<keyword evidence="2" id="KW-0808">Transferase</keyword>
<comment type="pathway">
    <text evidence="1 7">Cell wall biogenesis; peptidoglycan biosynthesis.</text>
</comment>
<dbReference type="AlphaFoldDB" id="A0A917W0W7"/>
<evidence type="ECO:0000259" key="9">
    <source>
        <dbReference type="PROSITE" id="PS52029"/>
    </source>
</evidence>
<dbReference type="InterPro" id="IPR050979">
    <property type="entry name" value="LD-transpeptidase"/>
</dbReference>
<comment type="caution">
    <text evidence="10">The sequence shown here is derived from an EMBL/GenBank/DDBJ whole genome shotgun (WGS) entry which is preliminary data.</text>
</comment>
<evidence type="ECO:0000256" key="1">
    <source>
        <dbReference type="ARBA" id="ARBA00004752"/>
    </source>
</evidence>
<dbReference type="CDD" id="cd16913">
    <property type="entry name" value="YkuD_like"/>
    <property type="match status" value="1"/>
</dbReference>
<dbReference type="InterPro" id="IPR041280">
    <property type="entry name" value="Big_10"/>
</dbReference>
<protein>
    <submittedName>
        <fullName evidence="10">Transpeptidase</fullName>
    </submittedName>
</protein>
<dbReference type="Proteomes" id="UP000613840">
    <property type="component" value="Unassembled WGS sequence"/>
</dbReference>
<dbReference type="GO" id="GO:0018104">
    <property type="term" value="P:peptidoglycan-protein cross-linking"/>
    <property type="evidence" value="ECO:0007669"/>
    <property type="project" value="TreeGrafter"/>
</dbReference>
<dbReference type="Pfam" id="PF17964">
    <property type="entry name" value="Big_10"/>
    <property type="match status" value="1"/>
</dbReference>
<evidence type="ECO:0000256" key="2">
    <source>
        <dbReference type="ARBA" id="ARBA00022679"/>
    </source>
</evidence>
<evidence type="ECO:0000256" key="4">
    <source>
        <dbReference type="ARBA" id="ARBA00022984"/>
    </source>
</evidence>
<dbReference type="PANTHER" id="PTHR30582">
    <property type="entry name" value="L,D-TRANSPEPTIDASE"/>
    <property type="match status" value="1"/>
</dbReference>
<feature type="region of interest" description="Disordered" evidence="8">
    <location>
        <begin position="35"/>
        <end position="68"/>
    </location>
</feature>
<dbReference type="GO" id="GO:0008360">
    <property type="term" value="P:regulation of cell shape"/>
    <property type="evidence" value="ECO:0007669"/>
    <property type="project" value="UniProtKB-UniRule"/>
</dbReference>
<evidence type="ECO:0000313" key="10">
    <source>
        <dbReference type="EMBL" id="GGL53797.1"/>
    </source>
</evidence>
<sequence>MPVGGRTKALGVGAVATLLIAGVGLTGCTSSVVEGDHPSVSPAGSSSPSPSPTAGSSPASDPSTAAPATLRVNVSKGADGVKVDKMIQVTAVNGTLSKITVSGRYLDHGVRKKATISGSLNDAKTHWKASDLLEPGGSYTLKATAVGADGHTTTTSRKFTAEDLGLDQQIYPSFVSLGTKVGVGTPVVLTFDRPVTDKAEFEKHLHVTSTPSQPGSWHWYSDTEVHWRPKTYWKPGTKVTATADLNSVPAGNGEYGQQNASTSFTVGKSVITKVNLKTDVAKVYVDGKLARKILVSGGKPGDETSSGTTVITQKLTNYTMTSEMIGLPKTGPESYSLVAAYAMRITTSGQFLHSAPWNTGYFGNTNASHGCVGMSVADSGWLFDEALPGSPVTVTGTSRPLEGQNGLTDWNVSYQTYAAGSALR</sequence>
<feature type="domain" description="L,D-TPase catalytic" evidence="9">
    <location>
        <begin position="270"/>
        <end position="395"/>
    </location>
</feature>
<dbReference type="CDD" id="cd13432">
    <property type="entry name" value="LDT_IgD_like_2"/>
    <property type="match status" value="1"/>
</dbReference>
<feature type="active site" description="Nucleophile" evidence="7">
    <location>
        <position position="371"/>
    </location>
</feature>
<evidence type="ECO:0000256" key="6">
    <source>
        <dbReference type="ARBA" id="ARBA00023316"/>
    </source>
</evidence>
<keyword evidence="4 7" id="KW-0573">Peptidoglycan synthesis</keyword>
<reference evidence="10" key="2">
    <citation type="submission" date="2020-09" db="EMBL/GenBank/DDBJ databases">
        <authorList>
            <person name="Sun Q."/>
            <person name="Zhou Y."/>
        </authorList>
    </citation>
    <scope>NUCLEOTIDE SEQUENCE</scope>
    <source>
        <strain evidence="10">CGMCC 4.7306</strain>
    </source>
</reference>
<dbReference type="Gene3D" id="2.60.40.3710">
    <property type="match status" value="1"/>
</dbReference>
<feature type="active site" description="Proton donor/acceptor" evidence="7">
    <location>
        <position position="353"/>
    </location>
</feature>
<dbReference type="GO" id="GO:0016746">
    <property type="term" value="F:acyltransferase activity"/>
    <property type="evidence" value="ECO:0007669"/>
    <property type="project" value="UniProtKB-KW"/>
</dbReference>
<dbReference type="PROSITE" id="PS51257">
    <property type="entry name" value="PROKAR_LIPOPROTEIN"/>
    <property type="match status" value="1"/>
</dbReference>
<dbReference type="GO" id="GO:0071555">
    <property type="term" value="P:cell wall organization"/>
    <property type="evidence" value="ECO:0007669"/>
    <property type="project" value="UniProtKB-UniRule"/>
</dbReference>
<dbReference type="SUPFAM" id="SSF141523">
    <property type="entry name" value="L,D-transpeptidase catalytic domain-like"/>
    <property type="match status" value="1"/>
</dbReference>
<evidence type="ECO:0000256" key="5">
    <source>
        <dbReference type="ARBA" id="ARBA00023315"/>
    </source>
</evidence>
<dbReference type="PANTHER" id="PTHR30582:SF2">
    <property type="entry name" value="L,D-TRANSPEPTIDASE YCIB-RELATED"/>
    <property type="match status" value="1"/>
</dbReference>
<dbReference type="EMBL" id="BMMZ01000002">
    <property type="protein sequence ID" value="GGL53797.1"/>
    <property type="molecule type" value="Genomic_DNA"/>
</dbReference>
<evidence type="ECO:0000256" key="3">
    <source>
        <dbReference type="ARBA" id="ARBA00022960"/>
    </source>
</evidence>
<dbReference type="GO" id="GO:0005576">
    <property type="term" value="C:extracellular region"/>
    <property type="evidence" value="ECO:0007669"/>
    <property type="project" value="TreeGrafter"/>
</dbReference>
<dbReference type="InterPro" id="IPR038063">
    <property type="entry name" value="Transpep_catalytic_dom"/>
</dbReference>
<dbReference type="Gene3D" id="2.60.40.3780">
    <property type="match status" value="1"/>
</dbReference>
<keyword evidence="3 7" id="KW-0133">Cell shape</keyword>
<evidence type="ECO:0000256" key="8">
    <source>
        <dbReference type="SAM" id="MobiDB-lite"/>
    </source>
</evidence>
<dbReference type="PROSITE" id="PS52029">
    <property type="entry name" value="LD_TPASE"/>
    <property type="match status" value="1"/>
</dbReference>
<keyword evidence="6 7" id="KW-0961">Cell wall biogenesis/degradation</keyword>
<dbReference type="InterPro" id="IPR005490">
    <property type="entry name" value="LD_TPept_cat_dom"/>
</dbReference>
<proteinExistence type="predicted"/>
<evidence type="ECO:0000256" key="7">
    <source>
        <dbReference type="PROSITE-ProRule" id="PRU01373"/>
    </source>
</evidence>
<reference evidence="10" key="1">
    <citation type="journal article" date="2014" name="Int. J. Syst. Evol. Microbiol.">
        <title>Complete genome sequence of Corynebacterium casei LMG S-19264T (=DSM 44701T), isolated from a smear-ripened cheese.</title>
        <authorList>
            <consortium name="US DOE Joint Genome Institute (JGI-PGF)"/>
            <person name="Walter F."/>
            <person name="Albersmeier A."/>
            <person name="Kalinowski J."/>
            <person name="Ruckert C."/>
        </authorList>
    </citation>
    <scope>NUCLEOTIDE SEQUENCE</scope>
    <source>
        <strain evidence="10">CGMCC 4.7306</strain>
    </source>
</reference>
<dbReference type="Pfam" id="PF03734">
    <property type="entry name" value="YkuD"/>
    <property type="match status" value="1"/>
</dbReference>
<gene>
    <name evidence="10" type="primary">lppS</name>
    <name evidence="10" type="ORF">GCM10011575_10310</name>
</gene>
<keyword evidence="5" id="KW-0012">Acyltransferase</keyword>
<keyword evidence="11" id="KW-1185">Reference proteome</keyword>
<dbReference type="RefSeq" id="WP_188894098.1">
    <property type="nucleotide sequence ID" value="NZ_BMMZ01000002.1"/>
</dbReference>
<evidence type="ECO:0000313" key="11">
    <source>
        <dbReference type="Proteomes" id="UP000613840"/>
    </source>
</evidence>
<accession>A0A917W0W7</accession>
<name>A0A917W0W7_9ACTN</name>
<dbReference type="GO" id="GO:0071972">
    <property type="term" value="F:peptidoglycan L,D-transpeptidase activity"/>
    <property type="evidence" value="ECO:0007669"/>
    <property type="project" value="TreeGrafter"/>
</dbReference>
<feature type="compositionally biased region" description="Low complexity" evidence="8">
    <location>
        <begin position="38"/>
        <end position="68"/>
    </location>
</feature>
<organism evidence="10 11">
    <name type="scientific">Microlunatus endophyticus</name>
    <dbReference type="NCBI Taxonomy" id="1716077"/>
    <lineage>
        <taxon>Bacteria</taxon>
        <taxon>Bacillati</taxon>
        <taxon>Actinomycetota</taxon>
        <taxon>Actinomycetes</taxon>
        <taxon>Propionibacteriales</taxon>
        <taxon>Propionibacteriaceae</taxon>
        <taxon>Microlunatus</taxon>
    </lineage>
</organism>
<dbReference type="Gene3D" id="2.40.440.10">
    <property type="entry name" value="L,D-transpeptidase catalytic domain-like"/>
    <property type="match status" value="1"/>
</dbReference>